<feature type="transmembrane region" description="Helical" evidence="2">
    <location>
        <begin position="105"/>
        <end position="129"/>
    </location>
</feature>
<comment type="similarity">
    <text evidence="1">Belongs to the ATPase C chain family.</text>
</comment>
<evidence type="ECO:0000256" key="2">
    <source>
        <dbReference type="SAM" id="Phobius"/>
    </source>
</evidence>
<dbReference type="STRING" id="4555.A0A368PM43"/>
<organism evidence="3">
    <name type="scientific">Setaria italica</name>
    <name type="common">Foxtail millet</name>
    <name type="synonym">Panicum italicum</name>
    <dbReference type="NCBI Taxonomy" id="4555"/>
    <lineage>
        <taxon>Eukaryota</taxon>
        <taxon>Viridiplantae</taxon>
        <taxon>Streptophyta</taxon>
        <taxon>Embryophyta</taxon>
        <taxon>Tracheophyta</taxon>
        <taxon>Spermatophyta</taxon>
        <taxon>Magnoliopsida</taxon>
        <taxon>Liliopsida</taxon>
        <taxon>Poales</taxon>
        <taxon>Poaceae</taxon>
        <taxon>PACMAD clade</taxon>
        <taxon>Panicoideae</taxon>
        <taxon>Panicodae</taxon>
        <taxon>Paniceae</taxon>
        <taxon>Cenchrinae</taxon>
        <taxon>Setaria</taxon>
    </lineage>
</organism>
<name>A0A368PM43_SETIT</name>
<keyword evidence="2" id="KW-1133">Transmembrane helix</keyword>
<dbReference type="InterPro" id="IPR038662">
    <property type="entry name" value="ATP_synth_F0_csu_sf"/>
</dbReference>
<evidence type="ECO:0000313" key="3">
    <source>
        <dbReference type="EMBL" id="RCV06825.1"/>
    </source>
</evidence>
<protein>
    <submittedName>
        <fullName evidence="3">Uncharacterized protein</fullName>
    </submittedName>
</protein>
<accession>A0A368PM43</accession>
<proteinExistence type="inferred from homology"/>
<keyword evidence="2" id="KW-0472">Membrane</keyword>
<reference evidence="3" key="2">
    <citation type="submission" date="2015-07" db="EMBL/GenBank/DDBJ databases">
        <authorList>
            <person name="Noorani M."/>
        </authorList>
    </citation>
    <scope>NUCLEOTIDE SEQUENCE</scope>
    <source>
        <strain evidence="3">Yugu1</strain>
    </source>
</reference>
<sequence length="134" mass="14454">MWMPARLTRLPRWGAAGAASEAQLSLMHLSVAARCGAGGRVQRVAAGEVRLDSSVGGSVAREADSSDFTVDPEPLIQRAVGQDTIARQVGEGNAKHESKVRNNSLLNLVFMEALTIYGLVVALGIFLFYDFFKF</sequence>
<reference evidence="3" key="1">
    <citation type="journal article" date="2012" name="Nat. Biotechnol.">
        <title>Reference genome sequence of the model plant Setaria.</title>
        <authorList>
            <person name="Bennetzen J.L."/>
            <person name="Schmutz J."/>
            <person name="Wang H."/>
            <person name="Percifield R."/>
            <person name="Hawkins J."/>
            <person name="Pontaroli A.C."/>
            <person name="Estep M."/>
            <person name="Feng L."/>
            <person name="Vaughn J.N."/>
            <person name="Grimwood J."/>
            <person name="Jenkins J."/>
            <person name="Barry K."/>
            <person name="Lindquist E."/>
            <person name="Hellsten U."/>
            <person name="Deshpande S."/>
            <person name="Wang X."/>
            <person name="Wu X."/>
            <person name="Mitros T."/>
            <person name="Triplett J."/>
            <person name="Yang X."/>
            <person name="Ye C.Y."/>
            <person name="Mauro-Herrera M."/>
            <person name="Wang L."/>
            <person name="Li P."/>
            <person name="Sharma M."/>
            <person name="Sharma R."/>
            <person name="Ronald P.C."/>
            <person name="Panaud O."/>
            <person name="Kellogg E.A."/>
            <person name="Brutnell T.P."/>
            <person name="Doust A.N."/>
            <person name="Tuskan G.A."/>
            <person name="Rokhsar D."/>
            <person name="Devos K.M."/>
        </authorList>
    </citation>
    <scope>NUCLEOTIDE SEQUENCE [LARGE SCALE GENOMIC DNA]</scope>
    <source>
        <strain evidence="3">Yugu1</strain>
    </source>
</reference>
<dbReference type="EMBL" id="CM003528">
    <property type="protein sequence ID" value="RCV06825.1"/>
    <property type="molecule type" value="Genomic_DNA"/>
</dbReference>
<dbReference type="Gene3D" id="1.20.20.10">
    <property type="entry name" value="F1F0 ATP synthase subunit C"/>
    <property type="match status" value="1"/>
</dbReference>
<keyword evidence="2" id="KW-0812">Transmembrane</keyword>
<evidence type="ECO:0000256" key="1">
    <source>
        <dbReference type="ARBA" id="ARBA00006704"/>
    </source>
</evidence>
<gene>
    <name evidence="3" type="ORF">SETIT_1G194900v2</name>
</gene>
<dbReference type="AlphaFoldDB" id="A0A368PM43"/>